<reference evidence="2 4" key="2">
    <citation type="journal article" date="2013" name="Nature">
        <title>Insights into bilaterian evolution from three spiralian genomes.</title>
        <authorList>
            <person name="Simakov O."/>
            <person name="Marletaz F."/>
            <person name="Cho S.J."/>
            <person name="Edsinger-Gonzales E."/>
            <person name="Havlak P."/>
            <person name="Hellsten U."/>
            <person name="Kuo D.H."/>
            <person name="Larsson T."/>
            <person name="Lv J."/>
            <person name="Arendt D."/>
            <person name="Savage R."/>
            <person name="Osoegawa K."/>
            <person name="de Jong P."/>
            <person name="Grimwood J."/>
            <person name="Chapman J.A."/>
            <person name="Shapiro H."/>
            <person name="Aerts A."/>
            <person name="Otillar R.P."/>
            <person name="Terry A.Y."/>
            <person name="Boore J.L."/>
            <person name="Grigoriev I.V."/>
            <person name="Lindberg D.R."/>
            <person name="Seaver E.C."/>
            <person name="Weisblat D.A."/>
            <person name="Putnam N.H."/>
            <person name="Rokhsar D.S."/>
        </authorList>
    </citation>
    <scope>NUCLEOTIDE SEQUENCE</scope>
</reference>
<evidence type="ECO:0000313" key="2">
    <source>
        <dbReference type="EMBL" id="ESO02836.1"/>
    </source>
</evidence>
<protein>
    <recommendedName>
        <fullName evidence="5">PiggyBac transposable element-derived protein domain-containing protein</fullName>
    </recommendedName>
</protein>
<dbReference type="OrthoDB" id="10057240at2759"/>
<evidence type="ECO:0000256" key="1">
    <source>
        <dbReference type="SAM" id="MobiDB-lite"/>
    </source>
</evidence>
<dbReference type="EMBL" id="KB096716">
    <property type="protein sequence ID" value="ESO02836.1"/>
    <property type="molecule type" value="Genomic_DNA"/>
</dbReference>
<reference evidence="3" key="3">
    <citation type="submission" date="2015-06" db="UniProtKB">
        <authorList>
            <consortium name="EnsemblMetazoa"/>
        </authorList>
    </citation>
    <scope>IDENTIFICATION</scope>
</reference>
<feature type="region of interest" description="Disordered" evidence="1">
    <location>
        <begin position="242"/>
        <end position="294"/>
    </location>
</feature>
<dbReference type="HOGENOM" id="CLU_947572_0_0_1"/>
<keyword evidence="4" id="KW-1185">Reference proteome</keyword>
<evidence type="ECO:0000313" key="4">
    <source>
        <dbReference type="Proteomes" id="UP000015101"/>
    </source>
</evidence>
<dbReference type="KEGG" id="hro:HELRODRAFT_174265"/>
<dbReference type="EMBL" id="AMQM01004870">
    <property type="status" value="NOT_ANNOTATED_CDS"/>
    <property type="molecule type" value="Genomic_DNA"/>
</dbReference>
<dbReference type="CTD" id="20204916"/>
<evidence type="ECO:0008006" key="5">
    <source>
        <dbReference type="Google" id="ProtNLM"/>
    </source>
</evidence>
<reference evidence="4" key="1">
    <citation type="submission" date="2012-12" db="EMBL/GenBank/DDBJ databases">
        <authorList>
            <person name="Hellsten U."/>
            <person name="Grimwood J."/>
            <person name="Chapman J.A."/>
            <person name="Shapiro H."/>
            <person name="Aerts A."/>
            <person name="Otillar R.P."/>
            <person name="Terry A.Y."/>
            <person name="Boore J.L."/>
            <person name="Simakov O."/>
            <person name="Marletaz F."/>
            <person name="Cho S.-J."/>
            <person name="Edsinger-Gonzales E."/>
            <person name="Havlak P."/>
            <person name="Kuo D.-H."/>
            <person name="Larsson T."/>
            <person name="Lv J."/>
            <person name="Arendt D."/>
            <person name="Savage R."/>
            <person name="Osoegawa K."/>
            <person name="de Jong P."/>
            <person name="Lindberg D.R."/>
            <person name="Seaver E.C."/>
            <person name="Weisblat D.A."/>
            <person name="Putnam N.H."/>
            <person name="Grigoriev I.V."/>
            <person name="Rokhsar D.S."/>
        </authorList>
    </citation>
    <scope>NUCLEOTIDE SEQUENCE</scope>
</reference>
<dbReference type="Proteomes" id="UP000015101">
    <property type="component" value="Unassembled WGS sequence"/>
</dbReference>
<evidence type="ECO:0000313" key="3">
    <source>
        <dbReference type="EnsemblMetazoa" id="HelroP174265"/>
    </source>
</evidence>
<dbReference type="GeneID" id="20204916"/>
<proteinExistence type="predicted"/>
<sequence length="294" mass="33326">MSRQRKYTLHEVMTMLEDSPDSVPSSGVDIFLQPPENACGDITDEDSVDEDILTINNLPASLLRADAERKELSDDESQPTTSSWKPPKKKMKVYTWNKSDLAESAITSRAWVTKDIVKIDKSPIEISDFLTWICAFRRRITTALLETNSRISKSTACVNCDARGICDARDSYDARDNCDERVDEEDDNNDTDYINREVIGRLTDENNQQLNELIKSNDLEKEKQSQDNFTIKFKAEGRDRLDERKDEIEEPKNDCAQIGMQKMSGRIGKSHAKSPPGSTTWCIGYENEASLGPK</sequence>
<dbReference type="AlphaFoldDB" id="T1F7W7"/>
<organism evidence="3 4">
    <name type="scientific">Helobdella robusta</name>
    <name type="common">Californian leech</name>
    <dbReference type="NCBI Taxonomy" id="6412"/>
    <lineage>
        <taxon>Eukaryota</taxon>
        <taxon>Metazoa</taxon>
        <taxon>Spiralia</taxon>
        <taxon>Lophotrochozoa</taxon>
        <taxon>Annelida</taxon>
        <taxon>Clitellata</taxon>
        <taxon>Hirudinea</taxon>
        <taxon>Rhynchobdellida</taxon>
        <taxon>Glossiphoniidae</taxon>
        <taxon>Helobdella</taxon>
    </lineage>
</organism>
<dbReference type="EnsemblMetazoa" id="HelroT174265">
    <property type="protein sequence ID" value="HelroP174265"/>
    <property type="gene ID" value="HelroG174265"/>
</dbReference>
<feature type="compositionally biased region" description="Basic and acidic residues" evidence="1">
    <location>
        <begin position="242"/>
        <end position="253"/>
    </location>
</feature>
<dbReference type="InParanoid" id="T1F7W7"/>
<feature type="region of interest" description="Disordered" evidence="1">
    <location>
        <begin position="69"/>
        <end position="89"/>
    </location>
</feature>
<accession>T1F7W7</accession>
<name>T1F7W7_HELRO</name>
<gene>
    <name evidence="3" type="primary">20204916</name>
    <name evidence="2" type="ORF">HELRODRAFT_174265</name>
</gene>
<dbReference type="RefSeq" id="XP_009019050.1">
    <property type="nucleotide sequence ID" value="XM_009020802.1"/>
</dbReference>